<accession>A0ABR1ITB2</accession>
<name>A0ABR1ITB2_9AGAR</name>
<reference evidence="1 2" key="1">
    <citation type="submission" date="2024-01" db="EMBL/GenBank/DDBJ databases">
        <title>A draft genome for the cacao thread blight pathogen Marasmiellus scandens.</title>
        <authorList>
            <person name="Baruah I.K."/>
            <person name="Leung J."/>
            <person name="Bukari Y."/>
            <person name="Amoako-Attah I."/>
            <person name="Meinhardt L.W."/>
            <person name="Bailey B.A."/>
            <person name="Cohen S.P."/>
        </authorList>
    </citation>
    <scope>NUCLEOTIDE SEQUENCE [LARGE SCALE GENOMIC DNA]</scope>
    <source>
        <strain evidence="1 2">GH-19</strain>
    </source>
</reference>
<keyword evidence="2" id="KW-1185">Reference proteome</keyword>
<gene>
    <name evidence="1" type="ORF">VKT23_017034</name>
</gene>
<dbReference type="Proteomes" id="UP001498398">
    <property type="component" value="Unassembled WGS sequence"/>
</dbReference>
<protein>
    <submittedName>
        <fullName evidence="1">Uncharacterized protein</fullName>
    </submittedName>
</protein>
<comment type="caution">
    <text evidence="1">The sequence shown here is derived from an EMBL/GenBank/DDBJ whole genome shotgun (WGS) entry which is preliminary data.</text>
</comment>
<organism evidence="1 2">
    <name type="scientific">Marasmiellus scandens</name>
    <dbReference type="NCBI Taxonomy" id="2682957"/>
    <lineage>
        <taxon>Eukaryota</taxon>
        <taxon>Fungi</taxon>
        <taxon>Dikarya</taxon>
        <taxon>Basidiomycota</taxon>
        <taxon>Agaricomycotina</taxon>
        <taxon>Agaricomycetes</taxon>
        <taxon>Agaricomycetidae</taxon>
        <taxon>Agaricales</taxon>
        <taxon>Marasmiineae</taxon>
        <taxon>Omphalotaceae</taxon>
        <taxon>Marasmiellus</taxon>
    </lineage>
</organism>
<sequence>MPASPTDEPTQEQLDNLALKAKAAFGYRPCIPQLLSVWHQLQGKNVFTIARNWIWEDPHILVALARET</sequence>
<evidence type="ECO:0000313" key="2">
    <source>
        <dbReference type="Proteomes" id="UP001498398"/>
    </source>
</evidence>
<proteinExistence type="predicted"/>
<dbReference type="EMBL" id="JBANRG010000068">
    <property type="protein sequence ID" value="KAK7440397.1"/>
    <property type="molecule type" value="Genomic_DNA"/>
</dbReference>
<evidence type="ECO:0000313" key="1">
    <source>
        <dbReference type="EMBL" id="KAK7440397.1"/>
    </source>
</evidence>